<dbReference type="GO" id="GO:0008206">
    <property type="term" value="P:bile acid metabolic process"/>
    <property type="evidence" value="ECO:0007669"/>
    <property type="project" value="UniProtKB-ARBA"/>
</dbReference>
<dbReference type="PRINTS" id="PR00081">
    <property type="entry name" value="GDHRDH"/>
</dbReference>
<protein>
    <submittedName>
        <fullName evidence="3">NAD(P)-dependent dehydrogenase, short-chain alcohol dehydrogenase family</fullName>
    </submittedName>
</protein>
<dbReference type="Gene3D" id="3.40.50.720">
    <property type="entry name" value="NAD(P)-binding Rossmann-like Domain"/>
    <property type="match status" value="1"/>
</dbReference>
<gene>
    <name evidence="3" type="ORF">SAMN02745158_03132</name>
</gene>
<dbReference type="FunFam" id="3.40.50.720:FF:000084">
    <property type="entry name" value="Short-chain dehydrogenase reductase"/>
    <property type="match status" value="1"/>
</dbReference>
<dbReference type="Pfam" id="PF13561">
    <property type="entry name" value="adh_short_C2"/>
    <property type="match status" value="1"/>
</dbReference>
<dbReference type="PRINTS" id="PR00080">
    <property type="entry name" value="SDRFAMILY"/>
</dbReference>
<organism evidence="3 4">
    <name type="scientific">Lactonifactor longoviformis DSM 17459</name>
    <dbReference type="NCBI Taxonomy" id="1122155"/>
    <lineage>
        <taxon>Bacteria</taxon>
        <taxon>Bacillati</taxon>
        <taxon>Bacillota</taxon>
        <taxon>Clostridia</taxon>
        <taxon>Eubacteriales</taxon>
        <taxon>Clostridiaceae</taxon>
        <taxon>Lactonifactor</taxon>
    </lineage>
</organism>
<comment type="similarity">
    <text evidence="1">Belongs to the short-chain dehydrogenases/reductases (SDR) family.</text>
</comment>
<dbReference type="GO" id="GO:0016616">
    <property type="term" value="F:oxidoreductase activity, acting on the CH-OH group of donors, NAD or NADP as acceptor"/>
    <property type="evidence" value="ECO:0007669"/>
    <property type="project" value="TreeGrafter"/>
</dbReference>
<dbReference type="PROSITE" id="PS00061">
    <property type="entry name" value="ADH_SHORT"/>
    <property type="match status" value="1"/>
</dbReference>
<dbReference type="Proteomes" id="UP000184245">
    <property type="component" value="Unassembled WGS sequence"/>
</dbReference>
<name>A0A1M5ABU2_9CLOT</name>
<dbReference type="OrthoDB" id="9803333at2"/>
<dbReference type="AlphaFoldDB" id="A0A1M5ABU2"/>
<accession>A0A1M5ABU2</accession>
<keyword evidence="2" id="KW-0560">Oxidoreductase</keyword>
<dbReference type="RefSeq" id="WP_072853412.1">
    <property type="nucleotide sequence ID" value="NZ_FQVI01000019.1"/>
</dbReference>
<proteinExistence type="inferred from homology"/>
<dbReference type="STRING" id="1122155.SAMN02745158_03132"/>
<dbReference type="SUPFAM" id="SSF51735">
    <property type="entry name" value="NAD(P)-binding Rossmann-fold domains"/>
    <property type="match status" value="1"/>
</dbReference>
<dbReference type="PANTHER" id="PTHR42760">
    <property type="entry name" value="SHORT-CHAIN DEHYDROGENASES/REDUCTASES FAMILY MEMBER"/>
    <property type="match status" value="1"/>
</dbReference>
<evidence type="ECO:0000256" key="2">
    <source>
        <dbReference type="ARBA" id="ARBA00023002"/>
    </source>
</evidence>
<evidence type="ECO:0000256" key="1">
    <source>
        <dbReference type="ARBA" id="ARBA00006484"/>
    </source>
</evidence>
<dbReference type="InterPro" id="IPR020904">
    <property type="entry name" value="Sc_DH/Rdtase_CS"/>
</dbReference>
<reference evidence="3 4" key="1">
    <citation type="submission" date="2016-11" db="EMBL/GenBank/DDBJ databases">
        <authorList>
            <person name="Jaros S."/>
            <person name="Januszkiewicz K."/>
            <person name="Wedrychowicz H."/>
        </authorList>
    </citation>
    <scope>NUCLEOTIDE SEQUENCE [LARGE SCALE GENOMIC DNA]</scope>
    <source>
        <strain evidence="3 4">DSM 17459</strain>
    </source>
</reference>
<evidence type="ECO:0000313" key="3">
    <source>
        <dbReference type="EMBL" id="SHF27791.1"/>
    </source>
</evidence>
<evidence type="ECO:0000313" key="4">
    <source>
        <dbReference type="Proteomes" id="UP000184245"/>
    </source>
</evidence>
<dbReference type="EMBL" id="FQVI01000019">
    <property type="protein sequence ID" value="SHF27791.1"/>
    <property type="molecule type" value="Genomic_DNA"/>
</dbReference>
<dbReference type="InterPro" id="IPR002347">
    <property type="entry name" value="SDR_fam"/>
</dbReference>
<dbReference type="PANTHER" id="PTHR42760:SF115">
    <property type="entry name" value="3-OXOACYL-[ACYL-CARRIER-PROTEIN] REDUCTASE FABG"/>
    <property type="match status" value="1"/>
</dbReference>
<keyword evidence="4" id="KW-1185">Reference proteome</keyword>
<sequence length="265" mass="28530">MIESLEHAFSLKEKVVLITGGNKGIGKGISLAMAQSGASVAIMCRNQASAAKTIEELEQFGGVHRAYEGDVTKQEDAKRVVAKVAEDYGRIDVLVNNAGIATPFDPMEDTDDLSGWYRVLDVDLNGTFLMCHYAGLKMKEQKGGRIINITSNSSRIVNIPQKSCSYNAAKAAGDRLTKCLAYEWAQYGIRVNAIAPGYTETNLVTGVKDEGETKGWTDYWLSCTPTGRFGKPIEIGAAAVYLASEAAEQVTGAVLTIDGGYMLAR</sequence>
<dbReference type="InterPro" id="IPR036291">
    <property type="entry name" value="NAD(P)-bd_dom_sf"/>
</dbReference>